<dbReference type="EMBL" id="RCMV01001330">
    <property type="protein sequence ID" value="KAG3209108.1"/>
    <property type="molecule type" value="Genomic_DNA"/>
</dbReference>
<evidence type="ECO:0000313" key="2">
    <source>
        <dbReference type="EMBL" id="KAG2888244.1"/>
    </source>
</evidence>
<comment type="caution">
    <text evidence="6">The sequence shown here is derived from an EMBL/GenBank/DDBJ whole genome shotgun (WGS) entry which is preliminary data.</text>
</comment>
<dbReference type="Proteomes" id="UP000735874">
    <property type="component" value="Unassembled WGS sequence"/>
</dbReference>
<sequence>MALLDKPWDVPAQKLRQKLHICTLTDEEERGMPVNIPGFEKISKAFTSSKTKELKALLKADDDLGNAFKALDLSIMSIGKNSFIETKMVVKFLSSSNFKVWSEHAAKLNKQDPEGAMLTALTNVFGEKEVVVMILLGKHSWSSSGAAKKLETALFNKWYTIDKYRTADNAFTNVLKADRNTIHKNAREKAIWGDYSTYITNRVMKY</sequence>
<dbReference type="Proteomes" id="UP000251314">
    <property type="component" value="Unassembled WGS sequence"/>
</dbReference>
<dbReference type="Proteomes" id="UP000697107">
    <property type="component" value="Unassembled WGS sequence"/>
</dbReference>
<evidence type="ECO:0000313" key="6">
    <source>
        <dbReference type="EMBL" id="RAW25716.1"/>
    </source>
</evidence>
<protein>
    <recommendedName>
        <fullName evidence="8">RxLR effector protein</fullName>
    </recommendedName>
</protein>
<dbReference type="AlphaFoldDB" id="A0A329RPR9"/>
<dbReference type="EMBL" id="RCMG01001173">
    <property type="protein sequence ID" value="KAG2834279.1"/>
    <property type="molecule type" value="Genomic_DNA"/>
</dbReference>
<gene>
    <name evidence="6" type="ORF">PC110_g17862</name>
    <name evidence="1" type="ORF">PC113_g20424</name>
    <name evidence="2" type="ORF">PC115_g20118</name>
    <name evidence="3" type="ORF">PC117_g23044</name>
    <name evidence="4" type="ORF">PC118_g20267</name>
    <name evidence="5" type="ORF">PC129_g19877</name>
</gene>
<name>A0A329RPR9_9STRA</name>
<keyword evidence="7" id="KW-1185">Reference proteome</keyword>
<evidence type="ECO:0008006" key="8">
    <source>
        <dbReference type="Google" id="ProtNLM"/>
    </source>
</evidence>
<dbReference type="Proteomes" id="UP000774804">
    <property type="component" value="Unassembled WGS sequence"/>
</dbReference>
<evidence type="ECO:0000313" key="1">
    <source>
        <dbReference type="EMBL" id="KAG2834279.1"/>
    </source>
</evidence>
<evidence type="ECO:0000313" key="5">
    <source>
        <dbReference type="EMBL" id="KAG3209108.1"/>
    </source>
</evidence>
<dbReference type="EMBL" id="RCML01001203">
    <property type="protein sequence ID" value="KAG2964523.1"/>
    <property type="molecule type" value="Genomic_DNA"/>
</dbReference>
<dbReference type="OrthoDB" id="126873at2759"/>
<dbReference type="EMBL" id="MJFZ01000719">
    <property type="protein sequence ID" value="RAW25716.1"/>
    <property type="molecule type" value="Genomic_DNA"/>
</dbReference>
<evidence type="ECO:0000313" key="3">
    <source>
        <dbReference type="EMBL" id="KAG2896280.1"/>
    </source>
</evidence>
<evidence type="ECO:0000313" key="7">
    <source>
        <dbReference type="Proteomes" id="UP000251314"/>
    </source>
</evidence>
<accession>A0A329RPR9</accession>
<evidence type="ECO:0000313" key="4">
    <source>
        <dbReference type="EMBL" id="KAG2964523.1"/>
    </source>
</evidence>
<organism evidence="6 7">
    <name type="scientific">Phytophthora cactorum</name>
    <dbReference type="NCBI Taxonomy" id="29920"/>
    <lineage>
        <taxon>Eukaryota</taxon>
        <taxon>Sar</taxon>
        <taxon>Stramenopiles</taxon>
        <taxon>Oomycota</taxon>
        <taxon>Peronosporomycetes</taxon>
        <taxon>Peronosporales</taxon>
        <taxon>Peronosporaceae</taxon>
        <taxon>Phytophthora</taxon>
    </lineage>
</organism>
<reference evidence="6 7" key="1">
    <citation type="submission" date="2018-01" db="EMBL/GenBank/DDBJ databases">
        <title>Draft genome of the strawberry crown rot pathogen Phytophthora cactorum.</title>
        <authorList>
            <person name="Armitage A.D."/>
            <person name="Lysoe E."/>
            <person name="Nellist C.F."/>
            <person name="Harrison R.J."/>
            <person name="Brurberg M.B."/>
        </authorList>
    </citation>
    <scope>NUCLEOTIDE SEQUENCE [LARGE SCALE GENOMIC DNA]</scope>
    <source>
        <strain evidence="6 7">10300</strain>
    </source>
</reference>
<dbReference type="EMBL" id="RCMK01001348">
    <property type="protein sequence ID" value="KAG2896280.1"/>
    <property type="molecule type" value="Genomic_DNA"/>
</dbReference>
<dbReference type="EMBL" id="RCMI01001230">
    <property type="protein sequence ID" value="KAG2888244.1"/>
    <property type="molecule type" value="Genomic_DNA"/>
</dbReference>
<dbReference type="VEuPathDB" id="FungiDB:PC110_g17862"/>
<dbReference type="Proteomes" id="UP000760860">
    <property type="component" value="Unassembled WGS sequence"/>
</dbReference>
<proteinExistence type="predicted"/>
<dbReference type="Proteomes" id="UP000736787">
    <property type="component" value="Unassembled WGS sequence"/>
</dbReference>
<reference evidence="1" key="2">
    <citation type="submission" date="2018-10" db="EMBL/GenBank/DDBJ databases">
        <title>Effector identification in a new, highly contiguous assembly of the strawberry crown rot pathogen Phytophthora cactorum.</title>
        <authorList>
            <person name="Armitage A.D."/>
            <person name="Nellist C.F."/>
            <person name="Bates H."/>
            <person name="Vickerstaff R.J."/>
            <person name="Harrison R.J."/>
        </authorList>
    </citation>
    <scope>NUCLEOTIDE SEQUENCE</scope>
    <source>
        <strain evidence="1">15-7</strain>
        <strain evidence="2">4032</strain>
        <strain evidence="3">4040</strain>
        <strain evidence="4">P415</strain>
        <strain evidence="5">P421</strain>
    </source>
</reference>